<keyword evidence="5" id="KW-1185">Reference proteome</keyword>
<sequence>AQSGWAHTWFQILLCSVTLGKSLNLCWSAFHPSCLRRELGSLSQLIPFSPLLNGELPEDRAGSSLLSHYLQSSAQCRIPEGSRGRAPLSGPDPGDGVRVPRFPLSPSSVTLPCLAQLQVHFDCFEVNVAQHVYVTLKTVPYYCEVQISREYHVEDCTNADVGRSIPACFAGGLHYAVDPAQKAIRVRFAEVSKGQAYYVRLCLKWFSCEDHSPPVLVLAEQPGAEVSLKYSRLLPCLCIEGWAAVPDAVRVQICPFENDTLVLWDYVVYNPFTGALSWEPPCPVQGHVHLCGMSEMGDKCWELSNTNRSIPGNVHYLQVDPQPWLCMKVSQWPAP</sequence>
<dbReference type="eggNOG" id="ENOG502QTUV">
    <property type="taxonomic scope" value="Eukaryota"/>
</dbReference>
<dbReference type="InParanoid" id="F6YLD9"/>
<proteinExistence type="predicted"/>
<feature type="chain" id="PRO_5023827499" description="Interleukin-17 receptor C/E N-terminal domain-containing protein" evidence="2">
    <location>
        <begin position="23"/>
        <end position="335"/>
    </location>
</feature>
<dbReference type="InterPro" id="IPR039465">
    <property type="entry name" value="IL-17_rcpt-like"/>
</dbReference>
<feature type="domain" description="Interleukin-17 receptor C/E N-terminal" evidence="3">
    <location>
        <begin position="118"/>
        <end position="332"/>
    </location>
</feature>
<name>F6YLD9_MONDO</name>
<dbReference type="GeneTree" id="ENSGT00940000162605"/>
<organism evidence="4 5">
    <name type="scientific">Monodelphis domestica</name>
    <name type="common">Gray short-tailed opossum</name>
    <dbReference type="NCBI Taxonomy" id="13616"/>
    <lineage>
        <taxon>Eukaryota</taxon>
        <taxon>Metazoa</taxon>
        <taxon>Chordata</taxon>
        <taxon>Craniata</taxon>
        <taxon>Vertebrata</taxon>
        <taxon>Euteleostomi</taxon>
        <taxon>Mammalia</taxon>
        <taxon>Metatheria</taxon>
        <taxon>Didelphimorphia</taxon>
        <taxon>Didelphidae</taxon>
        <taxon>Monodelphis</taxon>
    </lineage>
</organism>
<evidence type="ECO:0000313" key="5">
    <source>
        <dbReference type="Proteomes" id="UP000002280"/>
    </source>
</evidence>
<dbReference type="Bgee" id="ENSMODG00000005362">
    <property type="expression patterns" value="Expressed in lung and 5 other cell types or tissues"/>
</dbReference>
<evidence type="ECO:0000313" key="4">
    <source>
        <dbReference type="Ensembl" id="ENSMODP00000006613.4"/>
    </source>
</evidence>
<dbReference type="InterPro" id="IPR027841">
    <property type="entry name" value="IL-17_rcpt_C/E_N"/>
</dbReference>
<evidence type="ECO:0000259" key="3">
    <source>
        <dbReference type="Pfam" id="PF15037"/>
    </source>
</evidence>
<dbReference type="Proteomes" id="UP000002280">
    <property type="component" value="Chromosome 8"/>
</dbReference>
<dbReference type="PANTHER" id="PTHR15583:SF10">
    <property type="entry name" value="INTERLEUKIN-17 RECEPTOR E-LIKE-RELATED"/>
    <property type="match status" value="1"/>
</dbReference>
<feature type="signal peptide" evidence="2">
    <location>
        <begin position="1"/>
        <end position="22"/>
    </location>
</feature>
<dbReference type="AlphaFoldDB" id="F6YLD9"/>
<dbReference type="HOGENOM" id="CLU_039632_0_0_1"/>
<accession>F6YLD9</accession>
<reference evidence="4" key="3">
    <citation type="submission" date="2025-09" db="UniProtKB">
        <authorList>
            <consortium name="Ensembl"/>
        </authorList>
    </citation>
    <scope>IDENTIFICATION</scope>
</reference>
<dbReference type="FunCoup" id="F6YLD9">
    <property type="interactions" value="1"/>
</dbReference>
<dbReference type="PANTHER" id="PTHR15583">
    <property type="entry name" value="INTERLEUKIN-17 RECEPTOR"/>
    <property type="match status" value="1"/>
</dbReference>
<reference evidence="4" key="2">
    <citation type="submission" date="2025-08" db="UniProtKB">
        <authorList>
            <consortium name="Ensembl"/>
        </authorList>
    </citation>
    <scope>IDENTIFICATION</scope>
</reference>
<keyword evidence="1 2" id="KW-0732">Signal</keyword>
<protein>
    <recommendedName>
        <fullName evidence="3">Interleukin-17 receptor C/E N-terminal domain-containing protein</fullName>
    </recommendedName>
</protein>
<dbReference type="GO" id="GO:0030368">
    <property type="term" value="F:interleukin-17 receptor activity"/>
    <property type="evidence" value="ECO:0000318"/>
    <property type="project" value="GO_Central"/>
</dbReference>
<dbReference type="Ensembl" id="ENSMODT00000006750.4">
    <property type="protein sequence ID" value="ENSMODP00000006613.4"/>
    <property type="gene ID" value="ENSMODG00000005362.4"/>
</dbReference>
<evidence type="ECO:0000256" key="1">
    <source>
        <dbReference type="ARBA" id="ARBA00022729"/>
    </source>
</evidence>
<reference evidence="4 5" key="1">
    <citation type="journal article" date="2007" name="Nature">
        <title>Genome of the marsupial Monodelphis domestica reveals innovation in non-coding sequences.</title>
        <authorList>
            <person name="Mikkelsen T.S."/>
            <person name="Wakefield M.J."/>
            <person name="Aken B."/>
            <person name="Amemiya C.T."/>
            <person name="Chang J.L."/>
            <person name="Duke S."/>
            <person name="Garber M."/>
            <person name="Gentles A.J."/>
            <person name="Goodstadt L."/>
            <person name="Heger A."/>
            <person name="Jurka J."/>
            <person name="Kamal M."/>
            <person name="Mauceli E."/>
            <person name="Searle S.M."/>
            <person name="Sharpe T."/>
            <person name="Baker M.L."/>
            <person name="Batzer M.A."/>
            <person name="Benos P.V."/>
            <person name="Belov K."/>
            <person name="Clamp M."/>
            <person name="Cook A."/>
            <person name="Cuff J."/>
            <person name="Das R."/>
            <person name="Davidow L."/>
            <person name="Deakin J.E."/>
            <person name="Fazzari M.J."/>
            <person name="Glass J.L."/>
            <person name="Grabherr M."/>
            <person name="Greally J.M."/>
            <person name="Gu W."/>
            <person name="Hore T.A."/>
            <person name="Huttley G.A."/>
            <person name="Kleber M."/>
            <person name="Jirtle R.L."/>
            <person name="Koina E."/>
            <person name="Lee J.T."/>
            <person name="Mahony S."/>
            <person name="Marra M.A."/>
            <person name="Miller R.D."/>
            <person name="Nicholls R.D."/>
            <person name="Oda M."/>
            <person name="Papenfuss A.T."/>
            <person name="Parra Z.E."/>
            <person name="Pollock D.D."/>
            <person name="Ray D.A."/>
            <person name="Schein J.E."/>
            <person name="Speed T.P."/>
            <person name="Thompson K."/>
            <person name="VandeBerg J.L."/>
            <person name="Wade C.M."/>
            <person name="Walker J.A."/>
            <person name="Waters P.D."/>
            <person name="Webber C."/>
            <person name="Weidman J.R."/>
            <person name="Xie X."/>
            <person name="Zody M.C."/>
            <person name="Baldwin J."/>
            <person name="Abdouelleil A."/>
            <person name="Abdulkadir J."/>
            <person name="Abebe A."/>
            <person name="Abera B."/>
            <person name="Abreu J."/>
            <person name="Acer S.C."/>
            <person name="Aftuck L."/>
            <person name="Alexander A."/>
            <person name="An P."/>
            <person name="Anderson E."/>
            <person name="Anderson S."/>
            <person name="Arachi H."/>
            <person name="Azer M."/>
            <person name="Bachantsang P."/>
            <person name="Barry A."/>
            <person name="Bayul T."/>
            <person name="Berlin A."/>
            <person name="Bessette D."/>
            <person name="Bloom T."/>
            <person name="Bloom T."/>
            <person name="Boguslavskiy L."/>
            <person name="Bonnet C."/>
            <person name="Boukhgalter B."/>
            <person name="Bourzgui I."/>
            <person name="Brown A."/>
            <person name="Cahill P."/>
            <person name="Channer S."/>
            <person name="Cheshatsang Y."/>
            <person name="Chuda L."/>
            <person name="Citroen M."/>
            <person name="Collymore A."/>
            <person name="Cooke P."/>
            <person name="Costello M."/>
            <person name="D'Aco K."/>
            <person name="Daza R."/>
            <person name="De Haan G."/>
            <person name="DeGray S."/>
            <person name="DeMaso C."/>
            <person name="Dhargay N."/>
            <person name="Dooley K."/>
            <person name="Dooley E."/>
            <person name="Doricent M."/>
            <person name="Dorje P."/>
            <person name="Dorjee K."/>
            <person name="Dupes A."/>
            <person name="Elong R."/>
            <person name="Falk J."/>
            <person name="Farina A."/>
            <person name="Faro S."/>
            <person name="Ferguson D."/>
            <person name="Fisher S."/>
            <person name="Foley C.D."/>
            <person name="Franke A."/>
            <person name="Friedrich D."/>
            <person name="Gadbois L."/>
            <person name="Gearin G."/>
            <person name="Gearin C.R."/>
            <person name="Giannoukos G."/>
            <person name="Goode T."/>
            <person name="Graham J."/>
            <person name="Grandbois E."/>
            <person name="Grewal S."/>
            <person name="Gyaltsen K."/>
            <person name="Hafez N."/>
            <person name="Hagos B."/>
            <person name="Hall J."/>
            <person name="Henson C."/>
            <person name="Hollinger A."/>
            <person name="Honan T."/>
            <person name="Huard M.D."/>
            <person name="Hughes L."/>
            <person name="Hurhula B."/>
            <person name="Husby M.E."/>
            <person name="Kamat A."/>
            <person name="Kanga B."/>
            <person name="Kashin S."/>
            <person name="Khazanovich D."/>
            <person name="Kisner P."/>
            <person name="Lance K."/>
            <person name="Lara M."/>
            <person name="Lee W."/>
            <person name="Lennon N."/>
            <person name="Letendre F."/>
            <person name="LeVine R."/>
            <person name="Lipovsky A."/>
            <person name="Liu X."/>
            <person name="Liu J."/>
            <person name="Liu S."/>
            <person name="Lokyitsang T."/>
            <person name="Lokyitsang Y."/>
            <person name="Lubonja R."/>
            <person name="Lui A."/>
            <person name="MacDonald P."/>
            <person name="Magnisalis V."/>
            <person name="Maru K."/>
            <person name="Matthews C."/>
            <person name="McCusker W."/>
            <person name="McDonough S."/>
            <person name="Mehta T."/>
            <person name="Meldrim J."/>
            <person name="Meneus L."/>
            <person name="Mihai O."/>
            <person name="Mihalev A."/>
            <person name="Mihova T."/>
            <person name="Mittelman R."/>
            <person name="Mlenga V."/>
            <person name="Montmayeur A."/>
            <person name="Mulrain L."/>
            <person name="Navidi A."/>
            <person name="Naylor J."/>
            <person name="Negash T."/>
            <person name="Nguyen T."/>
            <person name="Nguyen N."/>
            <person name="Nicol R."/>
            <person name="Norbu C."/>
            <person name="Norbu N."/>
            <person name="Novod N."/>
            <person name="O'Neill B."/>
            <person name="Osman S."/>
            <person name="Markiewicz E."/>
            <person name="Oyono O.L."/>
            <person name="Patti C."/>
            <person name="Phunkhang P."/>
            <person name="Pierre F."/>
            <person name="Priest M."/>
            <person name="Raghuraman S."/>
            <person name="Rege F."/>
            <person name="Reyes R."/>
            <person name="Rise C."/>
            <person name="Rogov P."/>
            <person name="Ross K."/>
            <person name="Ryan E."/>
            <person name="Settipalli S."/>
            <person name="Shea T."/>
            <person name="Sherpa N."/>
            <person name="Shi L."/>
            <person name="Shih D."/>
            <person name="Sparrow T."/>
            <person name="Spaulding J."/>
            <person name="Stalker J."/>
            <person name="Stange-Thomann N."/>
            <person name="Stavropoulos S."/>
            <person name="Stone C."/>
            <person name="Strader C."/>
            <person name="Tesfaye S."/>
            <person name="Thomson T."/>
            <person name="Thoulutsang Y."/>
            <person name="Thoulutsang D."/>
            <person name="Topham K."/>
            <person name="Topping I."/>
            <person name="Tsamla T."/>
            <person name="Vassiliev H."/>
            <person name="Vo A."/>
            <person name="Wangchuk T."/>
            <person name="Wangdi T."/>
            <person name="Weiand M."/>
            <person name="Wilkinson J."/>
            <person name="Wilson A."/>
            <person name="Yadav S."/>
            <person name="Young G."/>
            <person name="Yu Q."/>
            <person name="Zembek L."/>
            <person name="Zhong D."/>
            <person name="Zimmer A."/>
            <person name="Zwirko Z."/>
            <person name="Jaffe D.B."/>
            <person name="Alvarez P."/>
            <person name="Brockman W."/>
            <person name="Butler J."/>
            <person name="Chin C."/>
            <person name="Gnerre S."/>
            <person name="MacCallum I."/>
            <person name="Graves J.A."/>
            <person name="Ponting C.P."/>
            <person name="Breen M."/>
            <person name="Samollow P.B."/>
            <person name="Lander E.S."/>
            <person name="Lindblad-Toh K."/>
        </authorList>
    </citation>
    <scope>NUCLEOTIDE SEQUENCE [LARGE SCALE GENOMIC DNA]</scope>
</reference>
<evidence type="ECO:0000256" key="2">
    <source>
        <dbReference type="SAM" id="SignalP"/>
    </source>
</evidence>
<dbReference type="Pfam" id="PF15037">
    <property type="entry name" value="IL17_R_N"/>
    <property type="match status" value="1"/>
</dbReference>